<feature type="domain" description="Response regulatory" evidence="7">
    <location>
        <begin position="407"/>
        <end position="524"/>
    </location>
</feature>
<sequence>MARIRDFVVSAAPVGPDVSGSVVFDRFQNEPNTLAIAVVDADLRPLALVERNAFTLKMAAEFGRALYARRPISALMDASPLILEGDTEAEDLFRTVDATGLSGLLAGFIVTDRGRYLGVGSGVQVLQAAGTLARRRADEMAALAHDLAKAEAEARASSRAKSEFLAVMSHEIRTPLNGVLGVAALMERQLEQESLRPHLRTILDSGNSLLRLLTDAWDMSRAEAGMLGLEPGPVRLTNLADDLEALWRARAEEKGLALTVACEADGAEWVEADETRLKQLLNNLIGNAIKFTPHGRVEARITTRRDGDKVVLSAQVDDSGPGVPPDRLETVFQPFNTGDANRPGAGAGLGLAICRQIVERMDGRILAETSPLGGARFRFDLKLTRATAEDQNARLAIAEPTSHETLHVLVADDNTANRFLAGKLLEMFGCTHDAVANGAEAVEAARTVAYDLILMDIKMPVMDGVSATRAIRAMGDARATLPILALTANADDRDAVGYMAAGMNGVVQKPIQPDVLLNAIRRAVGGQVRQAA</sequence>
<dbReference type="Proteomes" id="UP000016569">
    <property type="component" value="Unassembled WGS sequence"/>
</dbReference>
<dbReference type="PANTHER" id="PTHR45339">
    <property type="entry name" value="HYBRID SIGNAL TRANSDUCTION HISTIDINE KINASE J"/>
    <property type="match status" value="1"/>
</dbReference>
<dbReference type="PROSITE" id="PS50109">
    <property type="entry name" value="HIS_KIN"/>
    <property type="match status" value="1"/>
</dbReference>
<dbReference type="AlphaFoldDB" id="A0A8E0NC75"/>
<dbReference type="InterPro" id="IPR005467">
    <property type="entry name" value="His_kinase_dom"/>
</dbReference>
<dbReference type="PANTHER" id="PTHR45339:SF1">
    <property type="entry name" value="HYBRID SIGNAL TRANSDUCTION HISTIDINE KINASE J"/>
    <property type="match status" value="1"/>
</dbReference>
<proteinExistence type="predicted"/>
<dbReference type="SUPFAM" id="SSF52172">
    <property type="entry name" value="CheY-like"/>
    <property type="match status" value="1"/>
</dbReference>
<dbReference type="Pfam" id="PF02518">
    <property type="entry name" value="HATPase_c"/>
    <property type="match status" value="1"/>
</dbReference>
<evidence type="ECO:0000256" key="1">
    <source>
        <dbReference type="ARBA" id="ARBA00000085"/>
    </source>
</evidence>
<dbReference type="InterPro" id="IPR004358">
    <property type="entry name" value="Sig_transdc_His_kin-like_C"/>
</dbReference>
<dbReference type="InterPro" id="IPR003661">
    <property type="entry name" value="HisK_dim/P_dom"/>
</dbReference>
<dbReference type="Gene3D" id="1.10.287.130">
    <property type="match status" value="1"/>
</dbReference>
<evidence type="ECO:0000313" key="9">
    <source>
        <dbReference type="Proteomes" id="UP000016569"/>
    </source>
</evidence>
<dbReference type="SMART" id="SM00448">
    <property type="entry name" value="REC"/>
    <property type="match status" value="1"/>
</dbReference>
<dbReference type="SUPFAM" id="SSF55874">
    <property type="entry name" value="ATPase domain of HSP90 chaperone/DNA topoisomerase II/histidine kinase"/>
    <property type="match status" value="1"/>
</dbReference>
<evidence type="ECO:0000256" key="2">
    <source>
        <dbReference type="ARBA" id="ARBA00012438"/>
    </source>
</evidence>
<dbReference type="CDD" id="cd17546">
    <property type="entry name" value="REC_hyHK_CKI1_RcsC-like"/>
    <property type="match status" value="1"/>
</dbReference>
<accession>A0A8E0NC75</accession>
<dbReference type="InterPro" id="IPR011006">
    <property type="entry name" value="CheY-like_superfamily"/>
</dbReference>
<evidence type="ECO:0000313" key="8">
    <source>
        <dbReference type="EMBL" id="GAD59659.1"/>
    </source>
</evidence>
<evidence type="ECO:0000256" key="4">
    <source>
        <dbReference type="ARBA" id="ARBA00023012"/>
    </source>
</evidence>
<dbReference type="PRINTS" id="PR00344">
    <property type="entry name" value="BCTRLSENSOR"/>
</dbReference>
<dbReference type="InterPro" id="IPR036097">
    <property type="entry name" value="HisK_dim/P_sf"/>
</dbReference>
<keyword evidence="9" id="KW-1185">Reference proteome</keyword>
<gene>
    <name evidence="8" type="ORF">MBEBAB_1909</name>
</gene>
<dbReference type="EMBL" id="BATC01000034">
    <property type="protein sequence ID" value="GAD59659.1"/>
    <property type="molecule type" value="Genomic_DNA"/>
</dbReference>
<dbReference type="EC" id="2.7.13.3" evidence="2"/>
<feature type="modified residue" description="4-aspartylphosphate" evidence="5">
    <location>
        <position position="456"/>
    </location>
</feature>
<dbReference type="InterPro" id="IPR036890">
    <property type="entry name" value="HATPase_C_sf"/>
</dbReference>
<evidence type="ECO:0000256" key="3">
    <source>
        <dbReference type="ARBA" id="ARBA00022553"/>
    </source>
</evidence>
<dbReference type="InterPro" id="IPR001789">
    <property type="entry name" value="Sig_transdc_resp-reg_receiver"/>
</dbReference>
<dbReference type="InterPro" id="IPR003594">
    <property type="entry name" value="HATPase_dom"/>
</dbReference>
<dbReference type="PROSITE" id="PS50110">
    <property type="entry name" value="RESPONSE_REGULATORY"/>
    <property type="match status" value="1"/>
</dbReference>
<dbReference type="SMART" id="SM00388">
    <property type="entry name" value="HisKA"/>
    <property type="match status" value="1"/>
</dbReference>
<dbReference type="Pfam" id="PF00512">
    <property type="entry name" value="HisKA"/>
    <property type="match status" value="1"/>
</dbReference>
<comment type="caution">
    <text evidence="8">The sequence shown here is derived from an EMBL/GenBank/DDBJ whole genome shotgun (WGS) entry which is preliminary data.</text>
</comment>
<feature type="domain" description="Histidine kinase" evidence="6">
    <location>
        <begin position="167"/>
        <end position="385"/>
    </location>
</feature>
<organism evidence="8 9">
    <name type="scientific">Brevundimonas abyssalis TAR-001</name>
    <dbReference type="NCBI Taxonomy" id="1391729"/>
    <lineage>
        <taxon>Bacteria</taxon>
        <taxon>Pseudomonadati</taxon>
        <taxon>Pseudomonadota</taxon>
        <taxon>Alphaproteobacteria</taxon>
        <taxon>Caulobacterales</taxon>
        <taxon>Caulobacteraceae</taxon>
        <taxon>Brevundimonas</taxon>
    </lineage>
</organism>
<dbReference type="Pfam" id="PF00072">
    <property type="entry name" value="Response_reg"/>
    <property type="match status" value="1"/>
</dbReference>
<dbReference type="SMART" id="SM00387">
    <property type="entry name" value="HATPase_c"/>
    <property type="match status" value="1"/>
</dbReference>
<evidence type="ECO:0000259" key="7">
    <source>
        <dbReference type="PROSITE" id="PS50110"/>
    </source>
</evidence>
<keyword evidence="3 5" id="KW-0597">Phosphoprotein</keyword>
<dbReference type="GO" id="GO:0000155">
    <property type="term" value="F:phosphorelay sensor kinase activity"/>
    <property type="evidence" value="ECO:0007669"/>
    <property type="project" value="InterPro"/>
</dbReference>
<dbReference type="Gene3D" id="3.30.565.10">
    <property type="entry name" value="Histidine kinase-like ATPase, C-terminal domain"/>
    <property type="match status" value="1"/>
</dbReference>
<evidence type="ECO:0000259" key="6">
    <source>
        <dbReference type="PROSITE" id="PS50109"/>
    </source>
</evidence>
<dbReference type="CDD" id="cd00082">
    <property type="entry name" value="HisKA"/>
    <property type="match status" value="1"/>
</dbReference>
<dbReference type="SUPFAM" id="SSF47384">
    <property type="entry name" value="Homodimeric domain of signal transducing histidine kinase"/>
    <property type="match status" value="1"/>
</dbReference>
<name>A0A8E0NC75_9CAUL</name>
<dbReference type="Gene3D" id="3.40.50.2300">
    <property type="match status" value="1"/>
</dbReference>
<keyword evidence="4" id="KW-0902">Two-component regulatory system</keyword>
<comment type="catalytic activity">
    <reaction evidence="1">
        <text>ATP + protein L-histidine = ADP + protein N-phospho-L-histidine.</text>
        <dbReference type="EC" id="2.7.13.3"/>
    </reaction>
</comment>
<protein>
    <recommendedName>
        <fullName evidence="2">histidine kinase</fullName>
        <ecNumber evidence="2">2.7.13.3</ecNumber>
    </recommendedName>
</protein>
<evidence type="ECO:0000256" key="5">
    <source>
        <dbReference type="PROSITE-ProRule" id="PRU00169"/>
    </source>
</evidence>
<reference evidence="9" key="1">
    <citation type="journal article" date="2013" name="Genome Announc.">
        <title>Draft Genome Sequence of the Dimorphic Prosthecate Bacterium Brevundimonas abyssalis TAR-001T.</title>
        <authorList>
            <person name="Tsubouchi T."/>
            <person name="Nishi S."/>
            <person name="Usui K."/>
            <person name="Shimane Y."/>
            <person name="Takaki Y."/>
            <person name="Maruyama T."/>
            <person name="Hatada Y."/>
        </authorList>
    </citation>
    <scope>NUCLEOTIDE SEQUENCE [LARGE SCALE GENOMIC DNA]</scope>
    <source>
        <strain evidence="9">TAR-001</strain>
    </source>
</reference>